<organism evidence="2 3">
    <name type="scientific">Kordiimonas lipolytica</name>
    <dbReference type="NCBI Taxonomy" id="1662421"/>
    <lineage>
        <taxon>Bacteria</taxon>
        <taxon>Pseudomonadati</taxon>
        <taxon>Pseudomonadota</taxon>
        <taxon>Alphaproteobacteria</taxon>
        <taxon>Kordiimonadales</taxon>
        <taxon>Kordiimonadaceae</taxon>
        <taxon>Kordiimonas</taxon>
    </lineage>
</organism>
<keyword evidence="2" id="KW-0282">Flagellum</keyword>
<evidence type="ECO:0000256" key="1">
    <source>
        <dbReference type="SAM" id="MobiDB-lite"/>
    </source>
</evidence>
<keyword evidence="2" id="KW-0966">Cell projection</keyword>
<sequence>MTEIGKVGGSAQVLDLQGAKSAKPASNDVDRYTGIKPQSGPTSGVEPLSAVEKKVQNANATPLERAAEALQGFLPEEEQAPNTRLRIDKDDETGRFVYKNIDTETGDVIKQFPPESILEFLSYYRHVAGLAVDDKA</sequence>
<evidence type="ECO:0000313" key="3">
    <source>
        <dbReference type="Proteomes" id="UP001595776"/>
    </source>
</evidence>
<dbReference type="SUPFAM" id="SSF160214">
    <property type="entry name" value="FlaG-like"/>
    <property type="match status" value="1"/>
</dbReference>
<dbReference type="InterPro" id="IPR005186">
    <property type="entry name" value="FlaG"/>
</dbReference>
<dbReference type="InterPro" id="IPR035924">
    <property type="entry name" value="FlaG-like_sf"/>
</dbReference>
<comment type="caution">
    <text evidence="2">The sequence shown here is derived from an EMBL/GenBank/DDBJ whole genome shotgun (WGS) entry which is preliminary data.</text>
</comment>
<dbReference type="RefSeq" id="WP_068144880.1">
    <property type="nucleotide sequence ID" value="NZ_JBHSCR010000035.1"/>
</dbReference>
<proteinExistence type="predicted"/>
<dbReference type="PANTHER" id="PTHR37166:SF1">
    <property type="entry name" value="PROTEIN FLAG"/>
    <property type="match status" value="1"/>
</dbReference>
<dbReference type="Gene3D" id="3.30.160.170">
    <property type="entry name" value="FlaG-like"/>
    <property type="match status" value="1"/>
</dbReference>
<dbReference type="EMBL" id="JBHSCR010000035">
    <property type="protein sequence ID" value="MFC4349657.1"/>
    <property type="molecule type" value="Genomic_DNA"/>
</dbReference>
<dbReference type="Proteomes" id="UP001595776">
    <property type="component" value="Unassembled WGS sequence"/>
</dbReference>
<protein>
    <submittedName>
        <fullName evidence="2">Flagellar protein FlaG</fullName>
    </submittedName>
</protein>
<gene>
    <name evidence="2" type="ORF">ACFO5Q_17535</name>
</gene>
<keyword evidence="3" id="KW-1185">Reference proteome</keyword>
<dbReference type="Pfam" id="PF03646">
    <property type="entry name" value="FlaG"/>
    <property type="match status" value="1"/>
</dbReference>
<feature type="region of interest" description="Disordered" evidence="1">
    <location>
        <begin position="1"/>
        <end position="46"/>
    </location>
</feature>
<evidence type="ECO:0000313" key="2">
    <source>
        <dbReference type="EMBL" id="MFC4349657.1"/>
    </source>
</evidence>
<name>A0ABV8UEG6_9PROT</name>
<accession>A0ABV8UEG6</accession>
<keyword evidence="2" id="KW-0969">Cilium</keyword>
<reference evidence="3" key="1">
    <citation type="journal article" date="2019" name="Int. J. Syst. Evol. Microbiol.">
        <title>The Global Catalogue of Microorganisms (GCM) 10K type strain sequencing project: providing services to taxonomists for standard genome sequencing and annotation.</title>
        <authorList>
            <consortium name="The Broad Institute Genomics Platform"/>
            <consortium name="The Broad Institute Genome Sequencing Center for Infectious Disease"/>
            <person name="Wu L."/>
            <person name="Ma J."/>
        </authorList>
    </citation>
    <scope>NUCLEOTIDE SEQUENCE [LARGE SCALE GENOMIC DNA]</scope>
    <source>
        <strain evidence="3">CGMCC 1.15304</strain>
    </source>
</reference>
<dbReference type="PANTHER" id="PTHR37166">
    <property type="entry name" value="PROTEIN FLAG"/>
    <property type="match status" value="1"/>
</dbReference>